<dbReference type="Pfam" id="PF03872">
    <property type="entry name" value="RseA_N"/>
    <property type="match status" value="1"/>
</dbReference>
<dbReference type="Gene3D" id="1.10.10.880">
    <property type="entry name" value="Anti sigma-E protein RseA, N-terminal domain"/>
    <property type="match status" value="1"/>
</dbReference>
<keyword evidence="1" id="KW-1133">Transmembrane helix</keyword>
<dbReference type="InterPro" id="IPR005572">
    <property type="entry name" value="Anti-sigma_E_RseA_N"/>
</dbReference>
<evidence type="ECO:0000259" key="2">
    <source>
        <dbReference type="Pfam" id="PF03872"/>
    </source>
</evidence>
<accession>A0A0U2W5P3</accession>
<reference evidence="3" key="1">
    <citation type="journal article" date="2016" name="ISME J.">
        <title>Functional metagenomic screen reveals new and diverse microbial rhodopsins.</title>
        <authorList>
            <person name="Pushkarev A."/>
            <person name="Beja O."/>
        </authorList>
    </citation>
    <scope>NUCLEOTIDE SEQUENCE</scope>
</reference>
<sequence length="233" mass="26401">MEDSIEHRLSALLDGETSEFETRRLVEEINKNPEIKNLWIRMNKTKSLLTAEIDFSSRNIASSVMEELDASNIKQVKFSKDEKSKQLKYYGFAFGVLLSLGLVFQPFVTQEKESFKSTSVIPALSIGNTPVSSNESYLQEIGNNLKGSLKKIEFMEEGDIIANYVENDSKRSFKLRVLFRDLSIEDRIKLSSSGITVHSLANDKPVVINLSSDEINNQGLVELSNRIFLNLRK</sequence>
<dbReference type="AlphaFoldDB" id="A0A0U2W5P3"/>
<protein>
    <recommendedName>
        <fullName evidence="2">Anti sigma-E protein RseA N-terminal domain-containing protein</fullName>
    </recommendedName>
</protein>
<evidence type="ECO:0000256" key="1">
    <source>
        <dbReference type="SAM" id="Phobius"/>
    </source>
</evidence>
<evidence type="ECO:0000313" key="3">
    <source>
        <dbReference type="EMBL" id="ALS55939.1"/>
    </source>
</evidence>
<organism evidence="3">
    <name type="scientific">uncultured bacterium EIL68H05</name>
    <dbReference type="NCBI Taxonomy" id="1768205"/>
    <lineage>
        <taxon>Bacteria</taxon>
        <taxon>environmental samples</taxon>
    </lineage>
</organism>
<dbReference type="EMBL" id="KT201082">
    <property type="protein sequence ID" value="ALS55939.1"/>
    <property type="molecule type" value="Genomic_DNA"/>
</dbReference>
<feature type="transmembrane region" description="Helical" evidence="1">
    <location>
        <begin position="89"/>
        <end position="108"/>
    </location>
</feature>
<name>A0A0U2W5P3_9BACT</name>
<keyword evidence="1" id="KW-0472">Membrane</keyword>
<proteinExistence type="predicted"/>
<dbReference type="InterPro" id="IPR036147">
    <property type="entry name" value="Anti-sigma_E_RseA_N_sf"/>
</dbReference>
<feature type="domain" description="Anti sigma-E protein RseA N-terminal" evidence="2">
    <location>
        <begin position="8"/>
        <end position="77"/>
    </location>
</feature>
<keyword evidence="1" id="KW-0812">Transmembrane</keyword>
<dbReference type="GO" id="GO:0016989">
    <property type="term" value="F:sigma factor antagonist activity"/>
    <property type="evidence" value="ECO:0007669"/>
    <property type="project" value="InterPro"/>
</dbReference>